<dbReference type="AlphaFoldDB" id="B9SYF7"/>
<dbReference type="Proteomes" id="UP000008311">
    <property type="component" value="Unassembled WGS sequence"/>
</dbReference>
<dbReference type="InParanoid" id="B9SYF7"/>
<organism evidence="1 2">
    <name type="scientific">Ricinus communis</name>
    <name type="common">Castor bean</name>
    <dbReference type="NCBI Taxonomy" id="3988"/>
    <lineage>
        <taxon>Eukaryota</taxon>
        <taxon>Viridiplantae</taxon>
        <taxon>Streptophyta</taxon>
        <taxon>Embryophyta</taxon>
        <taxon>Tracheophyta</taxon>
        <taxon>Spermatophyta</taxon>
        <taxon>Magnoliopsida</taxon>
        <taxon>eudicotyledons</taxon>
        <taxon>Gunneridae</taxon>
        <taxon>Pentapetalae</taxon>
        <taxon>rosids</taxon>
        <taxon>fabids</taxon>
        <taxon>Malpighiales</taxon>
        <taxon>Euphorbiaceae</taxon>
        <taxon>Acalyphoideae</taxon>
        <taxon>Acalypheae</taxon>
        <taxon>Ricinus</taxon>
    </lineage>
</organism>
<name>B9SYF7_RICCO</name>
<gene>
    <name evidence="1" type="ORF">RCOM_0119610</name>
</gene>
<evidence type="ECO:0000313" key="2">
    <source>
        <dbReference type="Proteomes" id="UP000008311"/>
    </source>
</evidence>
<proteinExistence type="predicted"/>
<sequence length="70" mass="8240">MIKRIAMLDSLPMLLYRCRCKTAPNYHHHNRCWLLVTSPESPLFAVSFVVLAPTVVELIKPRWSNLPWMF</sequence>
<accession>B9SYF7</accession>
<keyword evidence="2" id="KW-1185">Reference proteome</keyword>
<evidence type="ECO:0000313" key="1">
    <source>
        <dbReference type="EMBL" id="EEF31364.1"/>
    </source>
</evidence>
<reference evidence="2" key="1">
    <citation type="journal article" date="2010" name="Nat. Biotechnol.">
        <title>Draft genome sequence of the oilseed species Ricinus communis.</title>
        <authorList>
            <person name="Chan A.P."/>
            <person name="Crabtree J."/>
            <person name="Zhao Q."/>
            <person name="Lorenzi H."/>
            <person name="Orvis J."/>
            <person name="Puiu D."/>
            <person name="Melake-Berhan A."/>
            <person name="Jones K.M."/>
            <person name="Redman J."/>
            <person name="Chen G."/>
            <person name="Cahoon E.B."/>
            <person name="Gedil M."/>
            <person name="Stanke M."/>
            <person name="Haas B.J."/>
            <person name="Wortman J.R."/>
            <person name="Fraser-Liggett C.M."/>
            <person name="Ravel J."/>
            <person name="Rabinowicz P.D."/>
        </authorList>
    </citation>
    <scope>NUCLEOTIDE SEQUENCE [LARGE SCALE GENOMIC DNA]</scope>
    <source>
        <strain evidence="2">cv. Hale</strain>
    </source>
</reference>
<protein>
    <submittedName>
        <fullName evidence="1">Uncharacterized protein</fullName>
    </submittedName>
</protein>
<dbReference type="EMBL" id="EQ974249">
    <property type="protein sequence ID" value="EEF31364.1"/>
    <property type="molecule type" value="Genomic_DNA"/>
</dbReference>